<gene>
    <name evidence="6" type="ORF">CDQ92_14020</name>
</gene>
<keyword evidence="2" id="KW-0863">Zinc-finger</keyword>
<dbReference type="RefSeq" id="WP_088441971.1">
    <property type="nucleotide sequence ID" value="NZ_BMMC01000007.1"/>
</dbReference>
<keyword evidence="2" id="KW-0479">Metal-binding</keyword>
<dbReference type="Proteomes" id="UP000197361">
    <property type="component" value="Unassembled WGS sequence"/>
</dbReference>
<evidence type="ECO:0000259" key="3">
    <source>
        <dbReference type="PROSITE" id="PS50966"/>
    </source>
</evidence>
<dbReference type="GO" id="GO:0008270">
    <property type="term" value="F:zinc ion binding"/>
    <property type="evidence" value="ECO:0007669"/>
    <property type="project" value="UniProtKB-KW"/>
</dbReference>
<dbReference type="GO" id="GO:0004386">
    <property type="term" value="F:helicase activity"/>
    <property type="evidence" value="ECO:0007669"/>
    <property type="project" value="UniProtKB-KW"/>
</dbReference>
<feature type="domain" description="SWIM-type" evidence="3">
    <location>
        <begin position="49"/>
        <end position="83"/>
    </location>
</feature>
<dbReference type="InterPro" id="IPR049730">
    <property type="entry name" value="SNF2/RAD54-like_C"/>
</dbReference>
<dbReference type="PROSITE" id="PS50966">
    <property type="entry name" value="ZF_SWIM"/>
    <property type="match status" value="1"/>
</dbReference>
<keyword evidence="7" id="KW-1185">Reference proteome</keyword>
<comment type="caution">
    <text evidence="6">The sequence shown here is derived from an EMBL/GenBank/DDBJ whole genome shotgun (WGS) entry which is preliminary data.</text>
</comment>
<dbReference type="OrthoDB" id="9814088at2"/>
<evidence type="ECO:0000259" key="4">
    <source>
        <dbReference type="PROSITE" id="PS51192"/>
    </source>
</evidence>
<dbReference type="Gene3D" id="3.40.50.300">
    <property type="entry name" value="P-loop containing nucleotide triphosphate hydrolases"/>
    <property type="match status" value="1"/>
</dbReference>
<feature type="domain" description="Helicase ATP-binding" evidence="4">
    <location>
        <begin position="665"/>
        <end position="824"/>
    </location>
</feature>
<evidence type="ECO:0000256" key="2">
    <source>
        <dbReference type="PROSITE-ProRule" id="PRU00325"/>
    </source>
</evidence>
<dbReference type="SMART" id="SM00490">
    <property type="entry name" value="HELICc"/>
    <property type="match status" value="1"/>
</dbReference>
<name>A0A246JSF8_9SPHN</name>
<dbReference type="SMART" id="SM00487">
    <property type="entry name" value="DEXDc"/>
    <property type="match status" value="1"/>
</dbReference>
<dbReference type="GO" id="GO:0005524">
    <property type="term" value="F:ATP binding"/>
    <property type="evidence" value="ECO:0007669"/>
    <property type="project" value="InterPro"/>
</dbReference>
<reference evidence="6 7" key="1">
    <citation type="journal article" date="2010" name="Int. J. Syst. Evol. Microbiol.">
        <title>Sphingopyxis bauzanensis sp. nov., a psychrophilic bacterium isolated from soil.</title>
        <authorList>
            <person name="Zhang D.C."/>
            <person name="Liu H.C."/>
            <person name="Xin Y.H."/>
            <person name="Zhou Y.G."/>
            <person name="Schinner F."/>
            <person name="Margesin R."/>
        </authorList>
    </citation>
    <scope>NUCLEOTIDE SEQUENCE [LARGE SCALE GENOMIC DNA]</scope>
    <source>
        <strain evidence="6 7">DSM 22271</strain>
    </source>
</reference>
<evidence type="ECO:0000313" key="7">
    <source>
        <dbReference type="Proteomes" id="UP000197361"/>
    </source>
</evidence>
<dbReference type="InterPro" id="IPR000330">
    <property type="entry name" value="SNF2_N"/>
</dbReference>
<organism evidence="6 7">
    <name type="scientific">Sphingopyxis bauzanensis</name>
    <dbReference type="NCBI Taxonomy" id="651663"/>
    <lineage>
        <taxon>Bacteria</taxon>
        <taxon>Pseudomonadati</taxon>
        <taxon>Pseudomonadota</taxon>
        <taxon>Alphaproteobacteria</taxon>
        <taxon>Sphingomonadales</taxon>
        <taxon>Sphingomonadaceae</taxon>
        <taxon>Sphingopyxis</taxon>
    </lineage>
</organism>
<dbReference type="GO" id="GO:0016787">
    <property type="term" value="F:hydrolase activity"/>
    <property type="evidence" value="ECO:0007669"/>
    <property type="project" value="UniProtKB-KW"/>
</dbReference>
<evidence type="ECO:0000313" key="6">
    <source>
        <dbReference type="EMBL" id="OWQ95873.1"/>
    </source>
</evidence>
<protein>
    <recommendedName>
        <fullName evidence="8">Helicase SNF2</fullName>
    </recommendedName>
</protein>
<dbReference type="InterPro" id="IPR001650">
    <property type="entry name" value="Helicase_C-like"/>
</dbReference>
<dbReference type="Gene3D" id="3.40.50.10810">
    <property type="entry name" value="Tandem AAA-ATPase domain"/>
    <property type="match status" value="1"/>
</dbReference>
<dbReference type="PROSITE" id="PS51192">
    <property type="entry name" value="HELICASE_ATP_BIND_1"/>
    <property type="match status" value="1"/>
</dbReference>
<keyword evidence="1" id="KW-0378">Hydrolase</keyword>
<dbReference type="InterPro" id="IPR027417">
    <property type="entry name" value="P-loop_NTPase"/>
</dbReference>
<dbReference type="EMBL" id="NISK01000003">
    <property type="protein sequence ID" value="OWQ95873.1"/>
    <property type="molecule type" value="Genomic_DNA"/>
</dbReference>
<dbReference type="Pfam" id="PF00271">
    <property type="entry name" value="Helicase_C"/>
    <property type="match status" value="1"/>
</dbReference>
<dbReference type="CDD" id="cd18793">
    <property type="entry name" value="SF2_C_SNF"/>
    <property type="match status" value="1"/>
</dbReference>
<feature type="domain" description="Helicase C-terminal" evidence="5">
    <location>
        <begin position="952"/>
        <end position="1100"/>
    </location>
</feature>
<evidence type="ECO:0008006" key="8">
    <source>
        <dbReference type="Google" id="ProtNLM"/>
    </source>
</evidence>
<accession>A0A246JSF8</accession>
<dbReference type="PROSITE" id="PS51194">
    <property type="entry name" value="HELICASE_CTER"/>
    <property type="match status" value="1"/>
</dbReference>
<evidence type="ECO:0000259" key="5">
    <source>
        <dbReference type="PROSITE" id="PS51194"/>
    </source>
</evidence>
<dbReference type="Pfam" id="PF00176">
    <property type="entry name" value="SNF2-rel_dom"/>
    <property type="match status" value="1"/>
</dbReference>
<sequence length="1118" mass="123109">MGIRLSDHFDSSTLRRANDYVDRGLVVLVETQPRGAVVSRVSNGRGQVYNQHIAMHGDAVFGACSCPMGQNCKHVAAALIYQAREHCKNSASLAAPIQAWLSRVRQSATTTASAPDRPEQYPSNIKDRLLYILDPTGVQLRVDIYKGRTAAAGDTLNKSMRRYDVLSAIRGNAVPNFIRPVDLELLAALAQARIWDARYGYGSGLADLLHPKDEQAISLIQRLCETDRLLHEALPEARLAWSDTRPNVGLGWRIVMDGDQQLGFVDGSGAALQLRGLEGATFWIDINAGRIGALAQPVKLEVLRLVETAPLVSADNAEMFRAALPDRMAGLALPRPRTIRHMTRPPTTRHAQLILGAETARENSYRWGGSLQLPTITMGFVYEGQEVSAHGPDPRIVHDGEVVTLLRDYEWEDSCLLRLMEAGAIPVEELELHWPSERMMECDLVFADGELSTSLMEVSRLDDAIGFAFQVVPALRREGWDIVEGRKWPFRLSEETASLSIATQNAPGEAFQGNDWFSLGFQAEIGGKAVDVAPLIAAFLEQFRQDWDNVPGVEELAQHLASQPVYLDRGKQGYVAVDLSPLAPLLHMFLSHHVELGAMHPSDAGLVRLAEEALAGSDVTFSDRVGILPLARSLQALAKVESFAPPAGLKAQLRDYQAYGTAWMATLLQAGFGGVLADDMGLGKTVQTLALLQARRETEARGPVLLIVPTSLVHSWRGQAAKFTPDLSLVIVHGNDRAGYREAALQADLVVTTYPLLARDRDWLAAHDWPLVILDEAQTLKNPASQMAKTLRDIPAGGRLALTGTPLENSLQDLWTLMDWVNPGLLGDRKRFQTLFRTPIEKHGDASAQSRLNRRLRPFLLRRTKEQVAAELPPKTEILERVELPKPQQALYETVRSIMDARVREAISTKGLAASRITVLDALLKLRQVCCDPALVKTEAAQSVTDSAKRARLRELVGELVAEGRRVLVFSQFVEMLHLIERDLTEAGIAYLSLTGQTRNRASVLDAFANGDAQVFLLSLKAGGVGLTLTEADTVILYDPWWNPAVERQAMDRAHRIGQSKPVFVHRLVAAGTVEERILDMQQRKQALADALFEAENDAAQTLLDETTLQDLFAPLGM</sequence>
<keyword evidence="2" id="KW-0862">Zinc</keyword>
<proteinExistence type="predicted"/>
<evidence type="ECO:0000256" key="1">
    <source>
        <dbReference type="ARBA" id="ARBA00022801"/>
    </source>
</evidence>
<dbReference type="Pfam" id="PF04434">
    <property type="entry name" value="SWIM"/>
    <property type="match status" value="1"/>
</dbReference>
<dbReference type="PANTHER" id="PTHR10799">
    <property type="entry name" value="SNF2/RAD54 HELICASE FAMILY"/>
    <property type="match status" value="1"/>
</dbReference>
<dbReference type="SUPFAM" id="SSF52540">
    <property type="entry name" value="P-loop containing nucleoside triphosphate hydrolases"/>
    <property type="match status" value="2"/>
</dbReference>
<dbReference type="InterPro" id="IPR038718">
    <property type="entry name" value="SNF2-like_sf"/>
</dbReference>
<dbReference type="InterPro" id="IPR014001">
    <property type="entry name" value="Helicase_ATP-bd"/>
</dbReference>
<dbReference type="AlphaFoldDB" id="A0A246JSF8"/>
<dbReference type="InterPro" id="IPR007527">
    <property type="entry name" value="Znf_SWIM"/>
</dbReference>